<protein>
    <submittedName>
        <fullName evidence="2">Uncharacterized protein</fullName>
    </submittedName>
</protein>
<feature type="compositionally biased region" description="Low complexity" evidence="1">
    <location>
        <begin position="60"/>
        <end position="77"/>
    </location>
</feature>
<gene>
    <name evidence="2" type="ORF">AYBTSS11_LOCUS28042</name>
</gene>
<feature type="region of interest" description="Disordered" evidence="1">
    <location>
        <begin position="60"/>
        <end position="85"/>
    </location>
</feature>
<reference evidence="2" key="1">
    <citation type="submission" date="2023-10" db="EMBL/GenBank/DDBJ databases">
        <authorList>
            <person name="Domelevo Entfellner J.-B."/>
        </authorList>
    </citation>
    <scope>NUCLEOTIDE SEQUENCE</scope>
</reference>
<dbReference type="AlphaFoldDB" id="A0AA86T8I4"/>
<evidence type="ECO:0000313" key="3">
    <source>
        <dbReference type="Proteomes" id="UP001189624"/>
    </source>
</evidence>
<keyword evidence="3" id="KW-1185">Reference proteome</keyword>
<name>A0AA86T8I4_9FABA</name>
<evidence type="ECO:0000313" key="2">
    <source>
        <dbReference type="EMBL" id="CAJ1975915.1"/>
    </source>
</evidence>
<proteinExistence type="predicted"/>
<organism evidence="2 3">
    <name type="scientific">Sphenostylis stenocarpa</name>
    <dbReference type="NCBI Taxonomy" id="92480"/>
    <lineage>
        <taxon>Eukaryota</taxon>
        <taxon>Viridiplantae</taxon>
        <taxon>Streptophyta</taxon>
        <taxon>Embryophyta</taxon>
        <taxon>Tracheophyta</taxon>
        <taxon>Spermatophyta</taxon>
        <taxon>Magnoliopsida</taxon>
        <taxon>eudicotyledons</taxon>
        <taxon>Gunneridae</taxon>
        <taxon>Pentapetalae</taxon>
        <taxon>rosids</taxon>
        <taxon>fabids</taxon>
        <taxon>Fabales</taxon>
        <taxon>Fabaceae</taxon>
        <taxon>Papilionoideae</taxon>
        <taxon>50 kb inversion clade</taxon>
        <taxon>NPAAA clade</taxon>
        <taxon>indigoferoid/millettioid clade</taxon>
        <taxon>Phaseoleae</taxon>
        <taxon>Sphenostylis</taxon>
    </lineage>
</organism>
<dbReference type="Proteomes" id="UP001189624">
    <property type="component" value="Chromosome 9"/>
</dbReference>
<sequence>MHHPDLCPALHQILHNSPPQRHGSSAAPSHSTDALMTRNTAFHSRSTAITGCEYPHSLCRPSTSASAASSRTLTPPSAYAPEEPRRKLEKIRLSFAFGCGFGVIGRRRRSCMRGKTCKGYAFTTHAALLQPRIV</sequence>
<dbReference type="EMBL" id="OY731406">
    <property type="protein sequence ID" value="CAJ1975915.1"/>
    <property type="molecule type" value="Genomic_DNA"/>
</dbReference>
<evidence type="ECO:0000256" key="1">
    <source>
        <dbReference type="SAM" id="MobiDB-lite"/>
    </source>
</evidence>
<accession>A0AA86T8I4</accession>
<dbReference type="Gramene" id="rna-AYBTSS11_LOCUS28042">
    <property type="protein sequence ID" value="CAJ1975915.1"/>
    <property type="gene ID" value="gene-AYBTSS11_LOCUS28042"/>
</dbReference>